<evidence type="ECO:0000313" key="3">
    <source>
        <dbReference type="EMBL" id="SEC41170.1"/>
    </source>
</evidence>
<evidence type="ECO:0000256" key="2">
    <source>
        <dbReference type="SAM" id="Phobius"/>
    </source>
</evidence>
<evidence type="ECO:0000313" key="4">
    <source>
        <dbReference type="Proteomes" id="UP000199622"/>
    </source>
</evidence>
<accession>A0A1H4SAT7</accession>
<evidence type="ECO:0000256" key="1">
    <source>
        <dbReference type="SAM" id="MobiDB-lite"/>
    </source>
</evidence>
<name>A0A1H4SAT7_9PSEU</name>
<reference evidence="4" key="1">
    <citation type="submission" date="2016-10" db="EMBL/GenBank/DDBJ databases">
        <authorList>
            <person name="Varghese N."/>
            <person name="Submissions S."/>
        </authorList>
    </citation>
    <scope>NUCLEOTIDE SEQUENCE [LARGE SCALE GENOMIC DNA]</scope>
    <source>
        <strain evidence="4">DSM 44544</strain>
    </source>
</reference>
<feature type="region of interest" description="Disordered" evidence="1">
    <location>
        <begin position="14"/>
        <end position="33"/>
    </location>
</feature>
<protein>
    <submittedName>
        <fullName evidence="3">Uncharacterized protein</fullName>
    </submittedName>
</protein>
<dbReference type="Proteomes" id="UP000199622">
    <property type="component" value="Unassembled WGS sequence"/>
</dbReference>
<keyword evidence="2" id="KW-0812">Transmembrane</keyword>
<organism evidence="3 4">
    <name type="scientific">Amycolatopsis tolypomycina</name>
    <dbReference type="NCBI Taxonomy" id="208445"/>
    <lineage>
        <taxon>Bacteria</taxon>
        <taxon>Bacillati</taxon>
        <taxon>Actinomycetota</taxon>
        <taxon>Actinomycetes</taxon>
        <taxon>Pseudonocardiales</taxon>
        <taxon>Pseudonocardiaceae</taxon>
        <taxon>Amycolatopsis</taxon>
    </lineage>
</organism>
<feature type="transmembrane region" description="Helical" evidence="2">
    <location>
        <begin position="127"/>
        <end position="146"/>
    </location>
</feature>
<feature type="transmembrane region" description="Helical" evidence="2">
    <location>
        <begin position="90"/>
        <end position="115"/>
    </location>
</feature>
<dbReference type="EMBL" id="FNSO01000004">
    <property type="protein sequence ID" value="SEC41170.1"/>
    <property type="molecule type" value="Genomic_DNA"/>
</dbReference>
<keyword evidence="2" id="KW-1133">Transmembrane helix</keyword>
<feature type="transmembrane region" description="Helical" evidence="2">
    <location>
        <begin position="44"/>
        <end position="70"/>
    </location>
</feature>
<sequence>MTAVTVVNTRFPRRLGESVERPPPARSGRHDGGVARRTLHPRQVWLIGVPLNLLLAIPCAYPVALALLALQVTAGELGWAQRDPTVIDEGAGFVIGLGLVALVCTGLVVFGLNALFAFRAPKLNAPAYWIAVALLIVVPALGWLTVR</sequence>
<dbReference type="AlphaFoldDB" id="A0A1H4SAT7"/>
<keyword evidence="4" id="KW-1185">Reference proteome</keyword>
<dbReference type="STRING" id="208445.SAMN04489727_3658"/>
<proteinExistence type="predicted"/>
<gene>
    <name evidence="3" type="ORF">SAMN04489727_3658</name>
</gene>
<keyword evidence="2" id="KW-0472">Membrane</keyword>